<name>A0ABX1VGX0_9PLAN</name>
<evidence type="ECO:0000313" key="3">
    <source>
        <dbReference type="EMBL" id="NNJ27344.1"/>
    </source>
</evidence>
<gene>
    <name evidence="3" type="ORF">LzC2_34460</name>
</gene>
<evidence type="ECO:0008006" key="5">
    <source>
        <dbReference type="Google" id="ProtNLM"/>
    </source>
</evidence>
<accession>A0ABX1VGX0</accession>
<proteinExistence type="predicted"/>
<sequence length="1179" mass="127689">MPAPARRRLSLADAARIAPVAAALSLCVCGTAWGQNAPAPLFDPGPPPAPPADLGVLDGPPGTPAPPPAVAAPSPVPLFGDPFRRLGRPPQPIPTAAPRLQGLPGLPIPAPRPRPLLDLLNPFSTAAPVPQDAEPPTDADFDGETEPVVKGLTVSALRVRTWQPDTGQTGPGARNMAAALEKISLLRGDVTLTQGDATVTAREGVLWRRPNPTGSGELVTIYLNDDVRLTQPGRTESKPSIVLELAPSSLTVDAVNETVGEPTTPDPLLTRAVEARKYSGGLNRTTRLVPPDSSLRSPQAGSGVNLLTPDPPEEEPSNDLGDGRPVGGDSGVRRIQMLPRTAVPPSVRSFENDDVLPAEQVTVVTGGIRLIVDGIDAPGGFGDPLPGEPTDQISLAAENAVVWTRSSVGGAGVVPNQASVQPADFPLTVYLEGNIEIRQGRNVIHAQRAVYDIRADRGLLLDAELSTTVAGVGPNRTEGKVRVRARELRQLAEDNFRARNAWTTTSEFGFPGYRLQSRELFLEPRYDDAPRAGAERVVNPATGEATTKRNWIRSYDNRLIFNSPTTGDVSSPSIPYLAAPAEDPQIPIRNIRYVNNNQLGNGLEVTYDPFVLFGIDQPSGVNLDLLTGVYSRPAIAAGLRGSYSDRNLFGMPGNGAGEGIAWFVHDDGLDRLGIFRRDIEPTQNGRYRFFWQHQQILPSDFLSGRGRVIAKVGKRSDINVLESWWENDWDTQPDESTLIYATSSFENYGFSNWAWEALGQVRTNDFVTDTGWYPKLDLYGLGEPLLNGAVTYSQHSSVGYGDLDPASYPEGLGYTINPLFTNVDYTPNRSGGVALTRHEFSAPFWTGPLNITPFVMGEGAAQEEGLDGSSAVRFAGSAGVRAALPFSQVWRDIHSRTLGVNGLAHKVRLEAEYRATRTTEPFTEFAQYNSLDDDAQQQYRARIPRSILDLPPGTQVPRELDPRFYGIRTGVGTTVSSPVWELLEDQNVLRLAARQRLQTKVGAPGFERIKDWMSLDLAASLFPNADRDNFGETFGLVSADYTWNVGDRTRFLASSMYDSFEGAPQEWNVGFLTQRTRRGSLYAGVRHVEGSNIDSTALVGSYSYRMGPKWATTASAFVDADDSRNAAETLTLTRIGTEFNVSLGLRYNNARGDTGIIFQIEPRLASSALSGLLGPQPDL</sequence>
<feature type="compositionally biased region" description="Pro residues" evidence="1">
    <location>
        <begin position="41"/>
        <end position="51"/>
    </location>
</feature>
<evidence type="ECO:0000256" key="1">
    <source>
        <dbReference type="SAM" id="MobiDB-lite"/>
    </source>
</evidence>
<organism evidence="3 4">
    <name type="scientific">Alienimonas chondri</name>
    <dbReference type="NCBI Taxonomy" id="2681879"/>
    <lineage>
        <taxon>Bacteria</taxon>
        <taxon>Pseudomonadati</taxon>
        <taxon>Planctomycetota</taxon>
        <taxon>Planctomycetia</taxon>
        <taxon>Planctomycetales</taxon>
        <taxon>Planctomycetaceae</taxon>
        <taxon>Alienimonas</taxon>
    </lineage>
</organism>
<evidence type="ECO:0000256" key="2">
    <source>
        <dbReference type="SAM" id="SignalP"/>
    </source>
</evidence>
<feature type="signal peptide" evidence="2">
    <location>
        <begin position="1"/>
        <end position="34"/>
    </location>
</feature>
<keyword evidence="4" id="KW-1185">Reference proteome</keyword>
<dbReference type="EMBL" id="WTPX01000143">
    <property type="protein sequence ID" value="NNJ27344.1"/>
    <property type="molecule type" value="Genomic_DNA"/>
</dbReference>
<protein>
    <recommendedName>
        <fullName evidence="5">LPS-assembly protein LptD</fullName>
    </recommendedName>
</protein>
<feature type="region of interest" description="Disordered" evidence="1">
    <location>
        <begin position="40"/>
        <end position="106"/>
    </location>
</feature>
<feature type="chain" id="PRO_5046561286" description="LPS-assembly protein LptD" evidence="2">
    <location>
        <begin position="35"/>
        <end position="1179"/>
    </location>
</feature>
<dbReference type="RefSeq" id="WP_171189251.1">
    <property type="nucleotide sequence ID" value="NZ_WTPX01000143.1"/>
</dbReference>
<comment type="caution">
    <text evidence="3">The sequence shown here is derived from an EMBL/GenBank/DDBJ whole genome shotgun (WGS) entry which is preliminary data.</text>
</comment>
<dbReference type="Proteomes" id="UP000609651">
    <property type="component" value="Unassembled WGS sequence"/>
</dbReference>
<feature type="region of interest" description="Disordered" evidence="1">
    <location>
        <begin position="125"/>
        <end position="144"/>
    </location>
</feature>
<feature type="compositionally biased region" description="Acidic residues" evidence="1">
    <location>
        <begin position="135"/>
        <end position="144"/>
    </location>
</feature>
<feature type="region of interest" description="Disordered" evidence="1">
    <location>
        <begin position="281"/>
        <end position="331"/>
    </location>
</feature>
<evidence type="ECO:0000313" key="4">
    <source>
        <dbReference type="Proteomes" id="UP000609651"/>
    </source>
</evidence>
<reference evidence="3 4" key="1">
    <citation type="journal article" date="2020" name="Syst. Appl. Microbiol.">
        <title>Alienimonas chondri sp. nov., a novel planctomycete isolated from the biofilm of the red alga Chondrus crispus.</title>
        <authorList>
            <person name="Vitorino I."/>
            <person name="Albuquerque L."/>
            <person name="Wiegand S."/>
            <person name="Kallscheuer N."/>
            <person name="da Costa M.S."/>
            <person name="Lobo-da-Cunha A."/>
            <person name="Jogler C."/>
            <person name="Lage O.M."/>
        </authorList>
    </citation>
    <scope>NUCLEOTIDE SEQUENCE [LARGE SCALE GENOMIC DNA]</scope>
    <source>
        <strain evidence="3 4">LzC2</strain>
    </source>
</reference>
<feature type="compositionally biased region" description="Pro residues" evidence="1">
    <location>
        <begin position="61"/>
        <end position="76"/>
    </location>
</feature>
<keyword evidence="2" id="KW-0732">Signal</keyword>